<dbReference type="Proteomes" id="UP001060215">
    <property type="component" value="Chromosome 10"/>
</dbReference>
<gene>
    <name evidence="1" type="ORF">LOK49_LG10G01434</name>
</gene>
<dbReference type="EMBL" id="CM045767">
    <property type="protein sequence ID" value="KAI7998099.1"/>
    <property type="molecule type" value="Genomic_DNA"/>
</dbReference>
<sequence>MRSGESVASGVGLEVGGVDFDGEGVAVVCFDDDSAAAFGGEVATAAAAVVVVVILAAKRKIEVVVQRWLEVGEGG</sequence>
<comment type="caution">
    <text evidence="1">The sequence shown here is derived from an EMBL/GenBank/DDBJ whole genome shotgun (WGS) entry which is preliminary data.</text>
</comment>
<organism evidence="1 2">
    <name type="scientific">Camellia lanceoleosa</name>
    <dbReference type="NCBI Taxonomy" id="1840588"/>
    <lineage>
        <taxon>Eukaryota</taxon>
        <taxon>Viridiplantae</taxon>
        <taxon>Streptophyta</taxon>
        <taxon>Embryophyta</taxon>
        <taxon>Tracheophyta</taxon>
        <taxon>Spermatophyta</taxon>
        <taxon>Magnoliopsida</taxon>
        <taxon>eudicotyledons</taxon>
        <taxon>Gunneridae</taxon>
        <taxon>Pentapetalae</taxon>
        <taxon>asterids</taxon>
        <taxon>Ericales</taxon>
        <taxon>Theaceae</taxon>
        <taxon>Camellia</taxon>
    </lineage>
</organism>
<evidence type="ECO:0000313" key="1">
    <source>
        <dbReference type="EMBL" id="KAI7998099.1"/>
    </source>
</evidence>
<proteinExistence type="predicted"/>
<protein>
    <submittedName>
        <fullName evidence="1">Uncharacterized protein</fullName>
    </submittedName>
</protein>
<keyword evidence="2" id="KW-1185">Reference proteome</keyword>
<name>A0ACC0GB86_9ERIC</name>
<accession>A0ACC0GB86</accession>
<evidence type="ECO:0000313" key="2">
    <source>
        <dbReference type="Proteomes" id="UP001060215"/>
    </source>
</evidence>
<reference evidence="1 2" key="1">
    <citation type="journal article" date="2022" name="Plant J.">
        <title>Chromosome-level genome of Camellia lanceoleosa provides a valuable resource for understanding genome evolution and self-incompatibility.</title>
        <authorList>
            <person name="Gong W."/>
            <person name="Xiao S."/>
            <person name="Wang L."/>
            <person name="Liao Z."/>
            <person name="Chang Y."/>
            <person name="Mo W."/>
            <person name="Hu G."/>
            <person name="Li W."/>
            <person name="Zhao G."/>
            <person name="Zhu H."/>
            <person name="Hu X."/>
            <person name="Ji K."/>
            <person name="Xiang X."/>
            <person name="Song Q."/>
            <person name="Yuan D."/>
            <person name="Jin S."/>
            <person name="Zhang L."/>
        </authorList>
    </citation>
    <scope>NUCLEOTIDE SEQUENCE [LARGE SCALE GENOMIC DNA]</scope>
    <source>
        <strain evidence="1">SQ_2022a</strain>
    </source>
</reference>